<gene>
    <name evidence="3" type="primary">yajL</name>
    <name evidence="3" type="ORF">WL1483_3601</name>
</gene>
<dbReference type="PANTHER" id="PTHR48094:SF12">
    <property type="entry name" value="PARKINSON DISEASE PROTEIN 7 HOMOLOG"/>
    <property type="match status" value="1"/>
</dbReference>
<evidence type="ECO:0000313" key="3">
    <source>
        <dbReference type="EMBL" id="ALP43020.1"/>
    </source>
</evidence>
<dbReference type="KEGG" id="asr:WL1483_3601"/>
<sequence length="185" mass="19244">MKAVVLMGPGSEEIETVTLVDVLVRGGVAVTLASCAQDGALTLTASRGVKIVTDGHVRDLPDEPWDLVAVPGGVPGSEAIRDSDEAIALLRRQAAAGRWHAALCAAPALVLAHHDLIGSARVTCHPGFQERLPAAQLSTDRVVVDRTHRLITSQGPGTSLEFALTILAELGGDDLARQVAAPMVV</sequence>
<dbReference type="InterPro" id="IPR050325">
    <property type="entry name" value="Prot/Nucl_acid_deglycase"/>
</dbReference>
<dbReference type="SUPFAM" id="SSF52317">
    <property type="entry name" value="Class I glutamine amidotransferase-like"/>
    <property type="match status" value="1"/>
</dbReference>
<dbReference type="GO" id="GO:0005737">
    <property type="term" value="C:cytoplasm"/>
    <property type="evidence" value="ECO:0007669"/>
    <property type="project" value="UniProtKB-ARBA"/>
</dbReference>
<name>A0A0S2SMX1_9GAMM</name>
<dbReference type="Proteomes" id="UP000058114">
    <property type="component" value="Chromosome"/>
</dbReference>
<dbReference type="GO" id="GO:1903189">
    <property type="term" value="P:glyoxal metabolic process"/>
    <property type="evidence" value="ECO:0007669"/>
    <property type="project" value="TreeGrafter"/>
</dbReference>
<dbReference type="Gene3D" id="3.40.50.880">
    <property type="match status" value="1"/>
</dbReference>
<evidence type="ECO:0000256" key="1">
    <source>
        <dbReference type="ARBA" id="ARBA00022737"/>
    </source>
</evidence>
<dbReference type="PANTHER" id="PTHR48094">
    <property type="entry name" value="PROTEIN/NUCLEIC ACID DEGLYCASE DJ-1-RELATED"/>
    <property type="match status" value="1"/>
</dbReference>
<evidence type="ECO:0000259" key="2">
    <source>
        <dbReference type="Pfam" id="PF01965"/>
    </source>
</evidence>
<accession>A0A0S2SMX1</accession>
<protein>
    <submittedName>
        <fullName evidence="3">4-methyl-5(B-hydroxyethyl)-thiazol monophosphate biosynthesis enzyme</fullName>
    </submittedName>
</protein>
<dbReference type="CDD" id="cd03135">
    <property type="entry name" value="GATase1_DJ-1"/>
    <property type="match status" value="1"/>
</dbReference>
<keyword evidence="1" id="KW-0677">Repeat</keyword>
<evidence type="ECO:0000313" key="4">
    <source>
        <dbReference type="Proteomes" id="UP000058114"/>
    </source>
</evidence>
<reference evidence="3 4" key="2">
    <citation type="journal article" date="2016" name="Genome Announc.">
        <title>Complete Genome Sequence of the Highly Virulent Aeromonas schubertii Strain WL1483, Isolated from Diseased Snakehead Fish (Channa argus) in China.</title>
        <authorList>
            <person name="Liu L."/>
            <person name="Li N."/>
            <person name="Zhang D."/>
            <person name="Fu X."/>
            <person name="Shi C."/>
            <person name="Lin Q."/>
            <person name="Hao G."/>
        </authorList>
    </citation>
    <scope>NUCLEOTIDE SEQUENCE [LARGE SCALE GENOMIC DNA]</scope>
    <source>
        <strain evidence="3 4">WL1483</strain>
    </source>
</reference>
<dbReference type="AlphaFoldDB" id="A0A0S2SMX1"/>
<dbReference type="EMBL" id="CP013067">
    <property type="protein sequence ID" value="ALP43020.1"/>
    <property type="molecule type" value="Genomic_DNA"/>
</dbReference>
<proteinExistence type="predicted"/>
<dbReference type="NCBIfam" id="TIGR01383">
    <property type="entry name" value="not_thiJ"/>
    <property type="match status" value="1"/>
</dbReference>
<dbReference type="InterPro" id="IPR029062">
    <property type="entry name" value="Class_I_gatase-like"/>
</dbReference>
<organism evidence="3 4">
    <name type="scientific">Aeromonas schubertii</name>
    <dbReference type="NCBI Taxonomy" id="652"/>
    <lineage>
        <taxon>Bacteria</taxon>
        <taxon>Pseudomonadati</taxon>
        <taxon>Pseudomonadota</taxon>
        <taxon>Gammaproteobacteria</taxon>
        <taxon>Aeromonadales</taxon>
        <taxon>Aeromonadaceae</taxon>
        <taxon>Aeromonas</taxon>
    </lineage>
</organism>
<dbReference type="FunFam" id="3.40.50.880:FF:000015">
    <property type="entry name" value="Protein DJ-1 homolog C"/>
    <property type="match status" value="1"/>
</dbReference>
<dbReference type="InterPro" id="IPR002818">
    <property type="entry name" value="DJ-1/PfpI"/>
</dbReference>
<dbReference type="PATRIC" id="fig|652.5.peg.1076"/>
<reference evidence="4" key="1">
    <citation type="submission" date="2015-10" db="EMBL/GenBank/DDBJ databases">
        <title>Complete Genome Sequence of Aeromonas schubertii strain WL1483.</title>
        <authorList>
            <person name="Liu L."/>
        </authorList>
    </citation>
    <scope>NUCLEOTIDE SEQUENCE [LARGE SCALE GENOMIC DNA]</scope>
    <source>
        <strain evidence="4">WL1483</strain>
    </source>
</reference>
<dbReference type="InterPro" id="IPR006287">
    <property type="entry name" value="DJ-1"/>
</dbReference>
<feature type="domain" description="DJ-1/PfpI" evidence="2">
    <location>
        <begin position="1"/>
        <end position="168"/>
    </location>
</feature>
<dbReference type="Pfam" id="PF01965">
    <property type="entry name" value="DJ-1_PfpI"/>
    <property type="match status" value="1"/>
</dbReference>
<dbReference type="RefSeq" id="WP_060584589.1">
    <property type="nucleotide sequence ID" value="NZ_CP013067.1"/>
</dbReference>